<comment type="caution">
    <text evidence="1">The sequence shown here is derived from an EMBL/GenBank/DDBJ whole genome shotgun (WGS) entry which is preliminary data.</text>
</comment>
<reference evidence="1 2" key="1">
    <citation type="submission" date="2024-02" db="EMBL/GenBank/DDBJ databases">
        <title>de novo genome assembly of Solanum bulbocastanum strain 11H21.</title>
        <authorList>
            <person name="Hosaka A.J."/>
        </authorList>
    </citation>
    <scope>NUCLEOTIDE SEQUENCE [LARGE SCALE GENOMIC DNA]</scope>
    <source>
        <tissue evidence="1">Young leaves</tissue>
    </source>
</reference>
<protein>
    <submittedName>
        <fullName evidence="1">Uncharacterized protein</fullName>
    </submittedName>
</protein>
<organism evidence="1 2">
    <name type="scientific">Solanum bulbocastanum</name>
    <name type="common">Wild potato</name>
    <dbReference type="NCBI Taxonomy" id="147425"/>
    <lineage>
        <taxon>Eukaryota</taxon>
        <taxon>Viridiplantae</taxon>
        <taxon>Streptophyta</taxon>
        <taxon>Embryophyta</taxon>
        <taxon>Tracheophyta</taxon>
        <taxon>Spermatophyta</taxon>
        <taxon>Magnoliopsida</taxon>
        <taxon>eudicotyledons</taxon>
        <taxon>Gunneridae</taxon>
        <taxon>Pentapetalae</taxon>
        <taxon>asterids</taxon>
        <taxon>lamiids</taxon>
        <taxon>Solanales</taxon>
        <taxon>Solanaceae</taxon>
        <taxon>Solanoideae</taxon>
        <taxon>Solaneae</taxon>
        <taxon>Solanum</taxon>
    </lineage>
</organism>
<dbReference type="Proteomes" id="UP001371456">
    <property type="component" value="Unassembled WGS sequence"/>
</dbReference>
<dbReference type="AlphaFoldDB" id="A0AAN8Y256"/>
<accession>A0AAN8Y256</accession>
<proteinExistence type="predicted"/>
<evidence type="ECO:0000313" key="2">
    <source>
        <dbReference type="Proteomes" id="UP001371456"/>
    </source>
</evidence>
<dbReference type="EMBL" id="JBANQN010000011">
    <property type="protein sequence ID" value="KAK6776187.1"/>
    <property type="molecule type" value="Genomic_DNA"/>
</dbReference>
<keyword evidence="2" id="KW-1185">Reference proteome</keyword>
<sequence>MRSDRMEDRNATVIQDSIKLSEMFKGNLCSYSDPSLRFPIFRLLECTILRLLKGCSFPVKVLITRRSDPLDNSTK</sequence>
<evidence type="ECO:0000313" key="1">
    <source>
        <dbReference type="EMBL" id="KAK6776187.1"/>
    </source>
</evidence>
<name>A0AAN8Y256_SOLBU</name>
<gene>
    <name evidence="1" type="ORF">RDI58_027188</name>
</gene>